<evidence type="ECO:0000313" key="3">
    <source>
        <dbReference type="Proteomes" id="UP001497457"/>
    </source>
</evidence>
<accession>A0ABC9G926</accession>
<protein>
    <recommendedName>
        <fullName evidence="1">DUF1618 domain-containing protein</fullName>
    </recommendedName>
</protein>
<evidence type="ECO:0000259" key="1">
    <source>
        <dbReference type="Pfam" id="PF07762"/>
    </source>
</evidence>
<sequence>MAAAAAIPLPKWVMLERFIFRRDDPASFRGDARTTAASTTSVGASFRISFVLADPPTPSRLYLSWPDGPKRDKMCHLVAAHRDLVLLRLDSFLDTSSPNPSPFGEIAHDYFLYIADPRSRAQLLTPVLRRLPACTVHNAHYGRPISPVAELVKKIEGGRDEDHFCHHCLSQDYISCHPSGRAELYRSVCVTESGRTLAFLDVVHHDGADMGRMTPAESGFAIVSMALTGTRAAEAVMAEADELWAAHSLEDLPREVMMIPLMSMDEPDAAHFVLYDWGHAVGKVSLVTIDMSTKRVVVSVVPYINGEDDLATDDADFVKAKPNFFMHFLPAEFPKFLNVNL</sequence>
<organism evidence="2 3">
    <name type="scientific">Urochloa decumbens</name>
    <dbReference type="NCBI Taxonomy" id="240449"/>
    <lineage>
        <taxon>Eukaryota</taxon>
        <taxon>Viridiplantae</taxon>
        <taxon>Streptophyta</taxon>
        <taxon>Embryophyta</taxon>
        <taxon>Tracheophyta</taxon>
        <taxon>Spermatophyta</taxon>
        <taxon>Magnoliopsida</taxon>
        <taxon>Liliopsida</taxon>
        <taxon>Poales</taxon>
        <taxon>Poaceae</taxon>
        <taxon>PACMAD clade</taxon>
        <taxon>Panicoideae</taxon>
        <taxon>Panicodae</taxon>
        <taxon>Paniceae</taxon>
        <taxon>Melinidinae</taxon>
        <taxon>Urochloa</taxon>
    </lineage>
</organism>
<reference evidence="2" key="1">
    <citation type="submission" date="2024-10" db="EMBL/GenBank/DDBJ databases">
        <authorList>
            <person name="Ryan C."/>
        </authorList>
    </citation>
    <scope>NUCLEOTIDE SEQUENCE [LARGE SCALE GENOMIC DNA]</scope>
</reference>
<dbReference type="Pfam" id="PF07762">
    <property type="entry name" value="DUF1618"/>
    <property type="match status" value="1"/>
</dbReference>
<gene>
    <name evidence="2" type="ORF">URODEC1_LOCUS113698</name>
</gene>
<dbReference type="AlphaFoldDB" id="A0ABC9G926"/>
<keyword evidence="3" id="KW-1185">Reference proteome</keyword>
<dbReference type="PANTHER" id="PTHR33074:SF97">
    <property type="entry name" value="DUF1618 DOMAIN-CONTAINING PROTEIN"/>
    <property type="match status" value="1"/>
</dbReference>
<dbReference type="EMBL" id="OZ075118">
    <property type="protein sequence ID" value="CAL5090099.1"/>
    <property type="molecule type" value="Genomic_DNA"/>
</dbReference>
<proteinExistence type="predicted"/>
<evidence type="ECO:0000313" key="2">
    <source>
        <dbReference type="EMBL" id="CAL5090099.1"/>
    </source>
</evidence>
<feature type="domain" description="DUF1618" evidence="1">
    <location>
        <begin position="176"/>
        <end position="269"/>
    </location>
</feature>
<dbReference type="PANTHER" id="PTHR33074">
    <property type="entry name" value="EXPRESSED PROTEIN-RELATED"/>
    <property type="match status" value="1"/>
</dbReference>
<name>A0ABC9G926_9POAL</name>
<dbReference type="Proteomes" id="UP001497457">
    <property type="component" value="Chromosome 8b"/>
</dbReference>
<dbReference type="InterPro" id="IPR011676">
    <property type="entry name" value="DUF1618"/>
</dbReference>